<reference evidence="1 2" key="1">
    <citation type="submission" date="2013-02" db="EMBL/GenBank/DDBJ databases">
        <title>The Genome Sequence of Acinetobacter sp. NIPH 899.</title>
        <authorList>
            <consortium name="The Broad Institute Genome Sequencing Platform"/>
            <consortium name="The Broad Institute Genome Sequencing Center for Infectious Disease"/>
            <person name="Cerqueira G."/>
            <person name="Feldgarden M."/>
            <person name="Courvalin P."/>
            <person name="Perichon B."/>
            <person name="Grillot-Courvalin C."/>
            <person name="Clermont D."/>
            <person name="Rocha E."/>
            <person name="Yoon E.-J."/>
            <person name="Nemec A."/>
            <person name="Walker B."/>
            <person name="Young S.K."/>
            <person name="Zeng Q."/>
            <person name="Gargeya S."/>
            <person name="Fitzgerald M."/>
            <person name="Haas B."/>
            <person name="Abouelleil A."/>
            <person name="Alvarado L."/>
            <person name="Arachchi H.M."/>
            <person name="Berlin A.M."/>
            <person name="Chapman S.B."/>
            <person name="Dewar J."/>
            <person name="Goldberg J."/>
            <person name="Griggs A."/>
            <person name="Gujja S."/>
            <person name="Hansen M."/>
            <person name="Howarth C."/>
            <person name="Imamovic A."/>
            <person name="Larimer J."/>
            <person name="McCowan C."/>
            <person name="Murphy C."/>
            <person name="Neiman D."/>
            <person name="Pearson M."/>
            <person name="Priest M."/>
            <person name="Roberts A."/>
            <person name="Saif S."/>
            <person name="Shea T."/>
            <person name="Sisk P."/>
            <person name="Sykes S."/>
            <person name="Wortman J."/>
            <person name="Nusbaum C."/>
            <person name="Birren B."/>
        </authorList>
    </citation>
    <scope>NUCLEOTIDE SEQUENCE [LARGE SCALE GENOMIC DNA]</scope>
    <source>
        <strain evidence="1 2">NIPH 899</strain>
    </source>
</reference>
<sequence length="278" mass="32184">MATKLKKRKIPKAQRSRKPVSQEQQLVTYIEKQEAAEEKRIQAILDKPFILKMDFCIEDVRKDLMNFCVEHGMDPAAKDKTVFFPESVVIDAYNQENLIIALKMQQVTCSDWLIGVDTHLYNYDTEEVITVPYQILLDGMTYGEVTNGSKHAKLERKGGFKTRWQGLEKELNDHYAEYKDRDLRKFKIIRTQVRMAGECYFVNYKMYQEYLFMQGLRSEGVLIEALNQLTKVEVEKGKLDYQLQPISEGLTTIPTNAFSPLLKEQSAAAFNLQKMIAG</sequence>
<accession>N8VKH7</accession>
<dbReference type="EMBL" id="APPE01000031">
    <property type="protein sequence ID" value="ENV00422.1"/>
    <property type="molecule type" value="Genomic_DNA"/>
</dbReference>
<dbReference type="PATRIC" id="fig|1217710.3.peg.613"/>
<keyword evidence="2" id="KW-1185">Reference proteome</keyword>
<proteinExistence type="predicted"/>
<dbReference type="HOGENOM" id="CLU_999760_0_0_6"/>
<gene>
    <name evidence="1" type="ORF">F969_00654</name>
</gene>
<dbReference type="Proteomes" id="UP000013070">
    <property type="component" value="Unassembled WGS sequence"/>
</dbReference>
<comment type="caution">
    <text evidence="1">The sequence shown here is derived from an EMBL/GenBank/DDBJ whole genome shotgun (WGS) entry which is preliminary data.</text>
</comment>
<protein>
    <submittedName>
        <fullName evidence="1">Uncharacterized protein</fullName>
    </submittedName>
</protein>
<name>N8VKH7_9GAMM</name>
<evidence type="ECO:0000313" key="2">
    <source>
        <dbReference type="Proteomes" id="UP000013070"/>
    </source>
</evidence>
<dbReference type="AlphaFoldDB" id="N8VKH7"/>
<dbReference type="eggNOG" id="ENOG5031RE5">
    <property type="taxonomic scope" value="Bacteria"/>
</dbReference>
<dbReference type="RefSeq" id="WP_004780938.1">
    <property type="nucleotide sequence ID" value="NZ_KB849398.1"/>
</dbReference>
<evidence type="ECO:0000313" key="1">
    <source>
        <dbReference type="EMBL" id="ENV00422.1"/>
    </source>
</evidence>
<organism evidence="1 2">
    <name type="scientific">Acinetobacter variabilis</name>
    <dbReference type="NCBI Taxonomy" id="70346"/>
    <lineage>
        <taxon>Bacteria</taxon>
        <taxon>Pseudomonadati</taxon>
        <taxon>Pseudomonadota</taxon>
        <taxon>Gammaproteobacteria</taxon>
        <taxon>Moraxellales</taxon>
        <taxon>Moraxellaceae</taxon>
        <taxon>Acinetobacter</taxon>
    </lineage>
</organism>